<feature type="binding site" evidence="5">
    <location>
        <position position="147"/>
    </location>
    <ligand>
        <name>S-adenosyl-L-methionine</name>
        <dbReference type="ChEBI" id="CHEBI:59789"/>
    </ligand>
</feature>
<reference evidence="8 9" key="1">
    <citation type="submission" date="2017-08" db="EMBL/GenBank/DDBJ databases">
        <title>Infants hospitalized years apart are colonized by the same room-sourced microbial strains.</title>
        <authorList>
            <person name="Brooks B."/>
            <person name="Olm M.R."/>
            <person name="Firek B.A."/>
            <person name="Baker R."/>
            <person name="Thomas B.C."/>
            <person name="Morowitz M.J."/>
            <person name="Banfield J.F."/>
        </authorList>
    </citation>
    <scope>NUCLEOTIDE SEQUENCE [LARGE SCALE GENOMIC DNA]</scope>
    <source>
        <strain evidence="8">S2_005_002_R2_29</strain>
    </source>
</reference>
<dbReference type="NCBIfam" id="TIGR03534">
    <property type="entry name" value="RF_mod_PrmC"/>
    <property type="match status" value="1"/>
</dbReference>
<dbReference type="InterPro" id="IPR004556">
    <property type="entry name" value="HemK-like"/>
</dbReference>
<evidence type="ECO:0000259" key="6">
    <source>
        <dbReference type="Pfam" id="PF05175"/>
    </source>
</evidence>
<accession>A0A2W5MQS5</accession>
<dbReference type="InterPro" id="IPR050320">
    <property type="entry name" value="N5-glutamine_MTase"/>
</dbReference>
<evidence type="ECO:0000256" key="2">
    <source>
        <dbReference type="ARBA" id="ARBA00022679"/>
    </source>
</evidence>
<dbReference type="AlphaFoldDB" id="A0A2W5MQS5"/>
<evidence type="ECO:0000256" key="3">
    <source>
        <dbReference type="ARBA" id="ARBA00022691"/>
    </source>
</evidence>
<dbReference type="InterPro" id="IPR040758">
    <property type="entry name" value="PrmC_N"/>
</dbReference>
<gene>
    <name evidence="5 8" type="primary">prmC</name>
    <name evidence="8" type="ORF">DI551_11820</name>
</gene>
<keyword evidence="3 5" id="KW-0949">S-adenosyl-L-methionine</keyword>
<dbReference type="Gene3D" id="1.10.8.10">
    <property type="entry name" value="DNA helicase RuvA subunit, C-terminal domain"/>
    <property type="match status" value="1"/>
</dbReference>
<dbReference type="PANTHER" id="PTHR18895">
    <property type="entry name" value="HEMK METHYLTRANSFERASE"/>
    <property type="match status" value="1"/>
</dbReference>
<feature type="binding site" evidence="5">
    <location>
        <position position="176"/>
    </location>
    <ligand>
        <name>S-adenosyl-L-methionine</name>
        <dbReference type="ChEBI" id="CHEBI:59789"/>
    </ligand>
</feature>
<dbReference type="InterPro" id="IPR002052">
    <property type="entry name" value="DNA_methylase_N6_adenine_CS"/>
</dbReference>
<evidence type="ECO:0000313" key="8">
    <source>
        <dbReference type="EMBL" id="PZQ43592.1"/>
    </source>
</evidence>
<comment type="catalytic activity">
    <reaction evidence="4 5">
        <text>L-glutaminyl-[peptide chain release factor] + S-adenosyl-L-methionine = N(5)-methyl-L-glutaminyl-[peptide chain release factor] + S-adenosyl-L-homocysteine + H(+)</text>
        <dbReference type="Rhea" id="RHEA:42896"/>
        <dbReference type="Rhea" id="RHEA-COMP:10271"/>
        <dbReference type="Rhea" id="RHEA-COMP:10272"/>
        <dbReference type="ChEBI" id="CHEBI:15378"/>
        <dbReference type="ChEBI" id="CHEBI:30011"/>
        <dbReference type="ChEBI" id="CHEBI:57856"/>
        <dbReference type="ChEBI" id="CHEBI:59789"/>
        <dbReference type="ChEBI" id="CHEBI:61891"/>
        <dbReference type="EC" id="2.1.1.297"/>
    </reaction>
</comment>
<comment type="caution">
    <text evidence="8">The sequence shown here is derived from an EMBL/GenBank/DDBJ whole genome shotgun (WGS) entry which is preliminary data.</text>
</comment>
<organism evidence="8 9">
    <name type="scientific">Micavibrio aeruginosavorus</name>
    <dbReference type="NCBI Taxonomy" id="349221"/>
    <lineage>
        <taxon>Bacteria</taxon>
        <taxon>Pseudomonadati</taxon>
        <taxon>Bdellovibrionota</taxon>
        <taxon>Bdellovibrionia</taxon>
        <taxon>Bdellovibrionales</taxon>
        <taxon>Pseudobdellovibrionaceae</taxon>
        <taxon>Micavibrio</taxon>
    </lineage>
</organism>
<dbReference type="Pfam" id="PF17827">
    <property type="entry name" value="PrmC_N"/>
    <property type="match status" value="1"/>
</dbReference>
<dbReference type="Gene3D" id="3.40.50.150">
    <property type="entry name" value="Vaccinia Virus protein VP39"/>
    <property type="match status" value="1"/>
</dbReference>
<feature type="binding site" evidence="5">
    <location>
        <position position="192"/>
    </location>
    <ligand>
        <name>S-adenosyl-L-methionine</name>
        <dbReference type="ChEBI" id="CHEBI:59789"/>
    </ligand>
</feature>
<keyword evidence="1 5" id="KW-0489">Methyltransferase</keyword>
<feature type="binding site" evidence="5">
    <location>
        <begin position="192"/>
        <end position="195"/>
    </location>
    <ligand>
        <name>substrate</name>
    </ligand>
</feature>
<evidence type="ECO:0000256" key="1">
    <source>
        <dbReference type="ARBA" id="ARBA00022603"/>
    </source>
</evidence>
<evidence type="ECO:0000313" key="9">
    <source>
        <dbReference type="Proteomes" id="UP000249417"/>
    </source>
</evidence>
<dbReference type="EC" id="2.1.1.297" evidence="5"/>
<dbReference type="EMBL" id="QFQB01000144">
    <property type="protein sequence ID" value="PZQ43592.1"/>
    <property type="molecule type" value="Genomic_DNA"/>
</dbReference>
<dbReference type="Pfam" id="PF05175">
    <property type="entry name" value="MTS"/>
    <property type="match status" value="1"/>
</dbReference>
<dbReference type="InterPro" id="IPR007848">
    <property type="entry name" value="Small_mtfrase_dom"/>
</dbReference>
<feature type="binding site" evidence="5">
    <location>
        <begin position="124"/>
        <end position="128"/>
    </location>
    <ligand>
        <name>S-adenosyl-L-methionine</name>
        <dbReference type="ChEBI" id="CHEBI:59789"/>
    </ligand>
</feature>
<evidence type="ECO:0000259" key="7">
    <source>
        <dbReference type="Pfam" id="PF17827"/>
    </source>
</evidence>
<dbReference type="PROSITE" id="PS00092">
    <property type="entry name" value="N6_MTASE"/>
    <property type="match status" value="1"/>
</dbReference>
<name>A0A2W5MQS5_9BACT</name>
<evidence type="ECO:0000256" key="4">
    <source>
        <dbReference type="ARBA" id="ARBA00048391"/>
    </source>
</evidence>
<dbReference type="Proteomes" id="UP000249417">
    <property type="component" value="Unassembled WGS sequence"/>
</dbReference>
<comment type="function">
    <text evidence="5">Methylates the class 1 translation termination release factors RF1/PrfA and RF2/PrfB on the glutamine residue of the universally conserved GGQ motif.</text>
</comment>
<proteinExistence type="inferred from homology"/>
<feature type="domain" description="Methyltransferase small" evidence="6">
    <location>
        <begin position="113"/>
        <end position="200"/>
    </location>
</feature>
<protein>
    <recommendedName>
        <fullName evidence="5">Release factor glutamine methyltransferase</fullName>
        <shortName evidence="5">RF MTase</shortName>
        <ecNumber evidence="5">2.1.1.297</ecNumber>
    </recommendedName>
    <alternativeName>
        <fullName evidence="5">N5-glutamine methyltransferase PrmC</fullName>
    </alternativeName>
    <alternativeName>
        <fullName evidence="5">Protein-(glutamine-N5) MTase PrmC</fullName>
    </alternativeName>
    <alternativeName>
        <fullName evidence="5">Protein-glutamine N-methyltransferase PrmC</fullName>
    </alternativeName>
</protein>
<dbReference type="GO" id="GO:0102559">
    <property type="term" value="F:peptide chain release factor N(5)-glutamine methyltransferase activity"/>
    <property type="evidence" value="ECO:0007669"/>
    <property type="project" value="UniProtKB-EC"/>
</dbReference>
<dbReference type="HAMAP" id="MF_02126">
    <property type="entry name" value="RF_methyltr_PrmC"/>
    <property type="match status" value="1"/>
</dbReference>
<dbReference type="PANTHER" id="PTHR18895:SF74">
    <property type="entry name" value="MTRF1L RELEASE FACTOR GLUTAMINE METHYLTRANSFERASE"/>
    <property type="match status" value="1"/>
</dbReference>
<keyword evidence="2 5" id="KW-0808">Transferase</keyword>
<dbReference type="GO" id="GO:0032259">
    <property type="term" value="P:methylation"/>
    <property type="evidence" value="ECO:0007669"/>
    <property type="project" value="UniProtKB-KW"/>
</dbReference>
<dbReference type="InterPro" id="IPR019874">
    <property type="entry name" value="RF_methyltr_PrmC"/>
</dbReference>
<dbReference type="CDD" id="cd02440">
    <property type="entry name" value="AdoMet_MTases"/>
    <property type="match status" value="1"/>
</dbReference>
<dbReference type="NCBIfam" id="TIGR00536">
    <property type="entry name" value="hemK_fam"/>
    <property type="match status" value="1"/>
</dbReference>
<evidence type="ECO:0000256" key="5">
    <source>
        <dbReference type="HAMAP-Rule" id="MF_02126"/>
    </source>
</evidence>
<comment type="similarity">
    <text evidence="5">Belongs to the protein N5-glutamine methyltransferase family. PrmC subfamily.</text>
</comment>
<dbReference type="SUPFAM" id="SSF53335">
    <property type="entry name" value="S-adenosyl-L-methionine-dependent methyltransferases"/>
    <property type="match status" value="1"/>
</dbReference>
<sequence>MQNTPETLDQLLRRIRLFLKDKGMDNPSLDARILVREGGSFSDADLISGGDSLVQPHLIEKIEQFVLRRAVGEPVSRILGGREFYGRYFAVTKDTLDPRPDTETLIEAALKLRLGPTPKILDLGTGTGCILITLLAEIPGATGVAIDLNVGALEVARSNATRHGVEQRIEFRHGSWLEPLESGESFGLIVSNPPYIPAQEVESLAPDVRNFDPRMALTAGESGLEAYKIILKDLKKYLGCGGRALFEIGCGQGPDLARLVDNSNMSVCDSYVDMAGVLRVIEVGCGEK</sequence>
<dbReference type="GO" id="GO:0003676">
    <property type="term" value="F:nucleic acid binding"/>
    <property type="evidence" value="ECO:0007669"/>
    <property type="project" value="InterPro"/>
</dbReference>
<dbReference type="InterPro" id="IPR029063">
    <property type="entry name" value="SAM-dependent_MTases_sf"/>
</dbReference>
<feature type="domain" description="Release factor glutamine methyltransferase N-terminal" evidence="7">
    <location>
        <begin position="10"/>
        <end position="80"/>
    </location>
</feature>